<evidence type="ECO:0008006" key="4">
    <source>
        <dbReference type="Google" id="ProtNLM"/>
    </source>
</evidence>
<dbReference type="RefSeq" id="XP_009552731.1">
    <property type="nucleotide sequence ID" value="XM_009554436.1"/>
</dbReference>
<dbReference type="AlphaFoldDB" id="W4JQF1"/>
<dbReference type="Proteomes" id="UP000030671">
    <property type="component" value="Unassembled WGS sequence"/>
</dbReference>
<evidence type="ECO:0000313" key="3">
    <source>
        <dbReference type="Proteomes" id="UP000030671"/>
    </source>
</evidence>
<dbReference type="OrthoDB" id="3252135at2759"/>
<protein>
    <recommendedName>
        <fullName evidence="4">Arrestin-like N-terminal domain-containing protein</fullName>
    </recommendedName>
</protein>
<evidence type="ECO:0000313" key="2">
    <source>
        <dbReference type="EMBL" id="ETW75300.1"/>
    </source>
</evidence>
<dbReference type="GeneID" id="20678003"/>
<reference evidence="2 3" key="1">
    <citation type="journal article" date="2012" name="New Phytol.">
        <title>Insight into trade-off between wood decay and parasitism from the genome of a fungal forest pathogen.</title>
        <authorList>
            <person name="Olson A."/>
            <person name="Aerts A."/>
            <person name="Asiegbu F."/>
            <person name="Belbahri L."/>
            <person name="Bouzid O."/>
            <person name="Broberg A."/>
            <person name="Canback B."/>
            <person name="Coutinho P.M."/>
            <person name="Cullen D."/>
            <person name="Dalman K."/>
            <person name="Deflorio G."/>
            <person name="van Diepen L.T."/>
            <person name="Dunand C."/>
            <person name="Duplessis S."/>
            <person name="Durling M."/>
            <person name="Gonthier P."/>
            <person name="Grimwood J."/>
            <person name="Fossdal C.G."/>
            <person name="Hansson D."/>
            <person name="Henrissat B."/>
            <person name="Hietala A."/>
            <person name="Himmelstrand K."/>
            <person name="Hoffmeister D."/>
            <person name="Hogberg N."/>
            <person name="James T.Y."/>
            <person name="Karlsson M."/>
            <person name="Kohler A."/>
            <person name="Kues U."/>
            <person name="Lee Y.H."/>
            <person name="Lin Y.C."/>
            <person name="Lind M."/>
            <person name="Lindquist E."/>
            <person name="Lombard V."/>
            <person name="Lucas S."/>
            <person name="Lunden K."/>
            <person name="Morin E."/>
            <person name="Murat C."/>
            <person name="Park J."/>
            <person name="Raffaello T."/>
            <person name="Rouze P."/>
            <person name="Salamov A."/>
            <person name="Schmutz J."/>
            <person name="Solheim H."/>
            <person name="Stahlberg J."/>
            <person name="Velez H."/>
            <person name="de Vries R.P."/>
            <person name="Wiebenga A."/>
            <person name="Woodward S."/>
            <person name="Yakovlev I."/>
            <person name="Garbelotto M."/>
            <person name="Martin F."/>
            <person name="Grigoriev I.V."/>
            <person name="Stenlid J."/>
        </authorList>
    </citation>
    <scope>NUCLEOTIDE SEQUENCE [LARGE SCALE GENOMIC DNA]</scope>
    <source>
        <strain evidence="2 3">TC 32-1</strain>
    </source>
</reference>
<dbReference type="InParanoid" id="W4JQF1"/>
<dbReference type="eggNOG" id="ENOG502SJGY">
    <property type="taxonomic scope" value="Eukaryota"/>
</dbReference>
<evidence type="ECO:0000256" key="1">
    <source>
        <dbReference type="SAM" id="MobiDB-lite"/>
    </source>
</evidence>
<proteinExistence type="predicted"/>
<dbReference type="KEGG" id="hir:HETIRDRAFT_482016"/>
<organism evidence="2 3">
    <name type="scientific">Heterobasidion irregulare (strain TC 32-1)</name>
    <dbReference type="NCBI Taxonomy" id="747525"/>
    <lineage>
        <taxon>Eukaryota</taxon>
        <taxon>Fungi</taxon>
        <taxon>Dikarya</taxon>
        <taxon>Basidiomycota</taxon>
        <taxon>Agaricomycotina</taxon>
        <taxon>Agaricomycetes</taxon>
        <taxon>Russulales</taxon>
        <taxon>Bondarzewiaceae</taxon>
        <taxon>Heterobasidion</taxon>
        <taxon>Heterobasidion annosum species complex</taxon>
    </lineage>
</organism>
<name>W4JQF1_HETIT</name>
<dbReference type="EMBL" id="KI925466">
    <property type="protein sequence ID" value="ETW75300.1"/>
    <property type="molecule type" value="Genomic_DNA"/>
</dbReference>
<gene>
    <name evidence="2" type="ORF">HETIRDRAFT_482016</name>
</gene>
<sequence length="410" mass="44984">MSSSNPPAYPQSPPYSPVPHPDETQLARASIRTRRSRPTGIFTTSKNGIVLALRGQEDGALIPSYGRNSTISGDIGLESTEDVVGVSVKLQGVLDLTVTGVASQDSIFLSKSSTIWEQANSSAHAPSMLPFEVAIPQSHQDAGSARPLPPTYAGVFPGVRDLHVKCCYTLTVYVTRSGLWKPRKSMSVQFAYQPRTRPHRPIISSPFPFSTTIRSHPEEWHQVSSTMRSRADSGVKPIECQLFIPAVRIYSITDTVPFYLQLCAPTASIDAFLHPRPPPPSMFRLSKAAVAFDDSAQPTVTVSFMRQIEAVVGSHHAFRSFVIGEGTLRPVPPDVASSTTLVPPADGYQTLNWEGEIKCQKNVTDVGFSDHVRLQLVPPSPKTSPLLEHEHLHTIRLVTDSFMEGREYDF</sequence>
<keyword evidence="3" id="KW-1185">Reference proteome</keyword>
<feature type="compositionally biased region" description="Pro residues" evidence="1">
    <location>
        <begin position="7"/>
        <end position="19"/>
    </location>
</feature>
<feature type="region of interest" description="Disordered" evidence="1">
    <location>
        <begin position="1"/>
        <end position="24"/>
    </location>
</feature>
<dbReference type="HOGENOM" id="CLU_049916_0_0_1"/>
<accession>W4JQF1</accession>